<proteinExistence type="predicted"/>
<comment type="caution">
    <text evidence="2">The sequence shown here is derived from an EMBL/GenBank/DDBJ whole genome shotgun (WGS) entry which is preliminary data.</text>
</comment>
<sequence length="388" mass="42898">MHGELTTLGIKIAPSTIWEILKQEGVDPSPARASTTWADFLCSQADALPACDFIETVILNGQRQYILAVSEHATRRVRVLGTTAQPTATRVIQAIRNLVMDLEDAGCRARYLIRDRDGKFPALMEEILADSGIHTVLTGICIPRMDSVMERWVQSCRRELLDCCLLWNERHLRHALREYEEFYNQHRPHQALDQVAPLRASPDPTTDPATVADLNVHRRLLTTSAASIHQLGAAAALVGGREGLRASEAGHAGGRGLWSRYDVAANTMLAGGWLIEQHTLRTQRHLDQATDDAVRLKDLAVIGSALTNIATVAAGQLVKHEFPQGLPLDAEGNLASGASRRGKRYYRWFTVMKRLNRAFAAGAIGLTPSVNFKVLRSYRPGAIFRLFT</sequence>
<evidence type="ECO:0000259" key="1">
    <source>
        <dbReference type="PROSITE" id="PS50994"/>
    </source>
</evidence>
<dbReference type="InterPro" id="IPR012337">
    <property type="entry name" value="RNaseH-like_sf"/>
</dbReference>
<dbReference type="InterPro" id="IPR001584">
    <property type="entry name" value="Integrase_cat-core"/>
</dbReference>
<gene>
    <name evidence="2" type="ORF">ACFP1K_13190</name>
</gene>
<dbReference type="PROSITE" id="PS50994">
    <property type="entry name" value="INTEGRASE"/>
    <property type="match status" value="1"/>
</dbReference>
<dbReference type="InterPro" id="IPR036397">
    <property type="entry name" value="RNaseH_sf"/>
</dbReference>
<keyword evidence="3" id="KW-1185">Reference proteome</keyword>
<dbReference type="Gene3D" id="3.30.420.10">
    <property type="entry name" value="Ribonuclease H-like superfamily/Ribonuclease H"/>
    <property type="match status" value="1"/>
</dbReference>
<accession>A0ABW1NH70</accession>
<dbReference type="RefSeq" id="WP_380751410.1">
    <property type="nucleotide sequence ID" value="NZ_JBHSRF010000014.1"/>
</dbReference>
<feature type="domain" description="Integrase catalytic" evidence="1">
    <location>
        <begin position="26"/>
        <end position="205"/>
    </location>
</feature>
<organism evidence="2 3">
    <name type="scientific">Sphaerisporangium aureirubrum</name>
    <dbReference type="NCBI Taxonomy" id="1544736"/>
    <lineage>
        <taxon>Bacteria</taxon>
        <taxon>Bacillati</taxon>
        <taxon>Actinomycetota</taxon>
        <taxon>Actinomycetes</taxon>
        <taxon>Streptosporangiales</taxon>
        <taxon>Streptosporangiaceae</taxon>
        <taxon>Sphaerisporangium</taxon>
    </lineage>
</organism>
<evidence type="ECO:0000313" key="3">
    <source>
        <dbReference type="Proteomes" id="UP001596137"/>
    </source>
</evidence>
<dbReference type="Pfam" id="PF13683">
    <property type="entry name" value="rve_3"/>
    <property type="match status" value="1"/>
</dbReference>
<reference evidence="3" key="1">
    <citation type="journal article" date="2019" name="Int. J. Syst. Evol. Microbiol.">
        <title>The Global Catalogue of Microorganisms (GCM) 10K type strain sequencing project: providing services to taxonomists for standard genome sequencing and annotation.</title>
        <authorList>
            <consortium name="The Broad Institute Genomics Platform"/>
            <consortium name="The Broad Institute Genome Sequencing Center for Infectious Disease"/>
            <person name="Wu L."/>
            <person name="Ma J."/>
        </authorList>
    </citation>
    <scope>NUCLEOTIDE SEQUENCE [LARGE SCALE GENOMIC DNA]</scope>
    <source>
        <strain evidence="3">JCM 30346</strain>
    </source>
</reference>
<dbReference type="SUPFAM" id="SSF53098">
    <property type="entry name" value="Ribonuclease H-like"/>
    <property type="match status" value="1"/>
</dbReference>
<protein>
    <submittedName>
        <fullName evidence="2">Integrase core domain-containing protein</fullName>
    </submittedName>
</protein>
<dbReference type="Proteomes" id="UP001596137">
    <property type="component" value="Unassembled WGS sequence"/>
</dbReference>
<evidence type="ECO:0000313" key="2">
    <source>
        <dbReference type="EMBL" id="MFC6082112.1"/>
    </source>
</evidence>
<name>A0ABW1NH70_9ACTN</name>
<dbReference type="EMBL" id="JBHSRF010000014">
    <property type="protein sequence ID" value="MFC6082112.1"/>
    <property type="molecule type" value="Genomic_DNA"/>
</dbReference>